<reference evidence="4" key="2">
    <citation type="submission" date="2025-08" db="UniProtKB">
        <authorList>
            <consortium name="Ensembl"/>
        </authorList>
    </citation>
    <scope>IDENTIFICATION</scope>
</reference>
<organism evidence="4 5">
    <name type="scientific">Gouania willdenowi</name>
    <name type="common">Blunt-snouted clingfish</name>
    <name type="synonym">Lepadogaster willdenowi</name>
    <dbReference type="NCBI Taxonomy" id="441366"/>
    <lineage>
        <taxon>Eukaryota</taxon>
        <taxon>Metazoa</taxon>
        <taxon>Chordata</taxon>
        <taxon>Craniata</taxon>
        <taxon>Vertebrata</taxon>
        <taxon>Euteleostomi</taxon>
        <taxon>Actinopterygii</taxon>
        <taxon>Neopterygii</taxon>
        <taxon>Teleostei</taxon>
        <taxon>Neoteleostei</taxon>
        <taxon>Acanthomorphata</taxon>
        <taxon>Ovalentaria</taxon>
        <taxon>Blenniimorphae</taxon>
        <taxon>Blenniiformes</taxon>
        <taxon>Gobiesocoidei</taxon>
        <taxon>Gobiesocidae</taxon>
        <taxon>Gobiesocinae</taxon>
        <taxon>Gouania</taxon>
    </lineage>
</organism>
<dbReference type="SUPFAM" id="SSF57256">
    <property type="entry name" value="Elafin-like"/>
    <property type="match status" value="1"/>
</dbReference>
<dbReference type="GO" id="GO:0004867">
    <property type="term" value="F:serine-type endopeptidase inhibitor activity"/>
    <property type="evidence" value="ECO:0007669"/>
    <property type="project" value="TreeGrafter"/>
</dbReference>
<dbReference type="FunFam" id="4.10.75.10:FF:000001">
    <property type="entry name" value="Anosmin 1"/>
    <property type="match status" value="1"/>
</dbReference>
<evidence type="ECO:0000256" key="2">
    <source>
        <dbReference type="ARBA" id="ARBA00023157"/>
    </source>
</evidence>
<reference evidence="4" key="3">
    <citation type="submission" date="2025-09" db="UniProtKB">
        <authorList>
            <consortium name="Ensembl"/>
        </authorList>
    </citation>
    <scope>IDENTIFICATION</scope>
</reference>
<dbReference type="InterPro" id="IPR036645">
    <property type="entry name" value="Elafin-like_sf"/>
</dbReference>
<dbReference type="AlphaFoldDB" id="A0A8C5DEH8"/>
<dbReference type="GO" id="GO:0005615">
    <property type="term" value="C:extracellular space"/>
    <property type="evidence" value="ECO:0007669"/>
    <property type="project" value="TreeGrafter"/>
</dbReference>
<feature type="domain" description="WAP" evidence="3">
    <location>
        <begin position="17"/>
        <end position="66"/>
    </location>
</feature>
<dbReference type="Gene3D" id="4.10.75.10">
    <property type="entry name" value="Elafin-like"/>
    <property type="match status" value="1"/>
</dbReference>
<accession>A0A8C5DEH8</accession>
<keyword evidence="5" id="KW-1185">Reference proteome</keyword>
<dbReference type="PROSITE" id="PS51390">
    <property type="entry name" value="WAP"/>
    <property type="match status" value="1"/>
</dbReference>
<keyword evidence="2" id="KW-1015">Disulfide bond</keyword>
<name>A0A8C5DEH8_GOUWI</name>
<dbReference type="PANTHER" id="PTHR19441:SF30">
    <property type="entry name" value="ELAFIN"/>
    <property type="match status" value="1"/>
</dbReference>
<dbReference type="GO" id="GO:0045087">
    <property type="term" value="P:innate immune response"/>
    <property type="evidence" value="ECO:0007669"/>
    <property type="project" value="TreeGrafter"/>
</dbReference>
<sequence length="82" mass="9092">MNPICQMDTFKRTIDLSPKKPGVCPIQHALKSYGKRCVNRCSDDYSCPGNKKCCKFGCGQACLTPTLGGEFKNIQINKTFVN</sequence>
<proteinExistence type="predicted"/>
<evidence type="ECO:0000259" key="3">
    <source>
        <dbReference type="PROSITE" id="PS51390"/>
    </source>
</evidence>
<protein>
    <recommendedName>
        <fullName evidence="3">WAP domain-containing protein</fullName>
    </recommendedName>
</protein>
<dbReference type="PRINTS" id="PR00003">
    <property type="entry name" value="4DISULPHCORE"/>
</dbReference>
<evidence type="ECO:0000313" key="5">
    <source>
        <dbReference type="Proteomes" id="UP000694680"/>
    </source>
</evidence>
<keyword evidence="1" id="KW-0732">Signal</keyword>
<dbReference type="Ensembl" id="ENSGWIT00000004440.1">
    <property type="protein sequence ID" value="ENSGWIP00000004133.1"/>
    <property type="gene ID" value="ENSGWIG00000002209.1"/>
</dbReference>
<dbReference type="Proteomes" id="UP000694680">
    <property type="component" value="Chromosome 7"/>
</dbReference>
<dbReference type="CDD" id="cd00199">
    <property type="entry name" value="WAP"/>
    <property type="match status" value="1"/>
</dbReference>
<dbReference type="InterPro" id="IPR050514">
    <property type="entry name" value="WAP_four-disulfide_core"/>
</dbReference>
<reference evidence="4" key="1">
    <citation type="submission" date="2020-06" db="EMBL/GenBank/DDBJ databases">
        <authorList>
            <consortium name="Wellcome Sanger Institute Data Sharing"/>
        </authorList>
    </citation>
    <scope>NUCLEOTIDE SEQUENCE [LARGE SCALE GENOMIC DNA]</scope>
</reference>
<dbReference type="GO" id="GO:0019731">
    <property type="term" value="P:antibacterial humoral response"/>
    <property type="evidence" value="ECO:0007669"/>
    <property type="project" value="TreeGrafter"/>
</dbReference>
<evidence type="ECO:0000256" key="1">
    <source>
        <dbReference type="ARBA" id="ARBA00022729"/>
    </source>
</evidence>
<evidence type="ECO:0000313" key="4">
    <source>
        <dbReference type="Ensembl" id="ENSGWIP00000004133.1"/>
    </source>
</evidence>
<dbReference type="Pfam" id="PF00095">
    <property type="entry name" value="WAP"/>
    <property type="match status" value="1"/>
</dbReference>
<dbReference type="PANTHER" id="PTHR19441">
    <property type="entry name" value="WHEY ACDIC PROTEIN WAP"/>
    <property type="match status" value="1"/>
</dbReference>
<dbReference type="SMART" id="SM00217">
    <property type="entry name" value="WAP"/>
    <property type="match status" value="1"/>
</dbReference>
<dbReference type="InterPro" id="IPR008197">
    <property type="entry name" value="WAP_dom"/>
</dbReference>